<organism evidence="1 2">
    <name type="scientific">Rhodanobacter hydrolyticus</name>
    <dbReference type="NCBI Taxonomy" id="2250595"/>
    <lineage>
        <taxon>Bacteria</taxon>
        <taxon>Pseudomonadati</taxon>
        <taxon>Pseudomonadota</taxon>
        <taxon>Gammaproteobacteria</taxon>
        <taxon>Lysobacterales</taxon>
        <taxon>Rhodanobacteraceae</taxon>
        <taxon>Rhodanobacter</taxon>
    </lineage>
</organism>
<dbReference type="RefSeq" id="WP_192154906.1">
    <property type="nucleotide sequence ID" value="NZ_JADIKK010000008.1"/>
</dbReference>
<dbReference type="Proteomes" id="UP001620339">
    <property type="component" value="Unassembled WGS sequence"/>
</dbReference>
<protein>
    <submittedName>
        <fullName evidence="1">Uncharacterized protein</fullName>
    </submittedName>
</protein>
<gene>
    <name evidence="1" type="ORF">ISP25_06235</name>
</gene>
<keyword evidence="2" id="KW-1185">Reference proteome</keyword>
<comment type="caution">
    <text evidence="1">The sequence shown here is derived from an EMBL/GenBank/DDBJ whole genome shotgun (WGS) entry which is preliminary data.</text>
</comment>
<reference evidence="1 2" key="1">
    <citation type="submission" date="2020-10" db="EMBL/GenBank/DDBJ databases">
        <title>Phylogeny of dyella-like bacteria.</title>
        <authorList>
            <person name="Fu J."/>
        </authorList>
    </citation>
    <scope>NUCLEOTIDE SEQUENCE [LARGE SCALE GENOMIC DNA]</scope>
    <source>
        <strain evidence="1 2">KACC 19113</strain>
    </source>
</reference>
<dbReference type="EMBL" id="JADIKK010000008">
    <property type="protein sequence ID" value="MFK2876662.1"/>
    <property type="molecule type" value="Genomic_DNA"/>
</dbReference>
<sequence>MRYRFLLLSLVFMELLSVSGRIFAQTRVPDSSNLGEAAMLVAEDEAMKDAAMTRCGQIYPSRSNQFQSAYAIWRKNNAAALEASSKEVAVLRHSPALANRITLRLNDRRQAISSGIEAKPEVCDGLANLLSTGGERFDRLMPKAYAVLLASISK</sequence>
<accession>A0ABW8J3J4</accession>
<evidence type="ECO:0000313" key="1">
    <source>
        <dbReference type="EMBL" id="MFK2876662.1"/>
    </source>
</evidence>
<proteinExistence type="predicted"/>
<name>A0ABW8J3J4_9GAMM</name>
<evidence type="ECO:0000313" key="2">
    <source>
        <dbReference type="Proteomes" id="UP001620339"/>
    </source>
</evidence>